<accession>A0A2G9RL88</accession>
<proteinExistence type="predicted"/>
<dbReference type="AlphaFoldDB" id="A0A2G9RL88"/>
<sequence length="107" mass="12750">MLAMQYVRSAVILAAVAAYLDEEEEDNQRRRKHRFWIHPIIAQREVRGQFGVLYNDLRAHEDKFFNYTRMSIRSFDELLALLSSHLERQNTSFRRSIPAVERLIITL</sequence>
<keyword evidence="1" id="KW-0732">Signal</keyword>
<feature type="non-terminal residue" evidence="2">
    <location>
        <position position="107"/>
    </location>
</feature>
<reference evidence="2" key="1">
    <citation type="submission" date="2017-08" db="EMBL/GenBank/DDBJ databases">
        <title>Assembly of the North American Bullfrog Genome.</title>
        <authorList>
            <person name="Warren R.L."/>
            <person name="Vandervalk B.P."/>
            <person name="Kucuk E."/>
            <person name="Birol I."/>
            <person name="Helbing C."/>
            <person name="Pandoh P."/>
            <person name="Behsaz B."/>
            <person name="Mohamadi H."/>
            <person name="Chu J."/>
            <person name="Jackman S."/>
            <person name="Hammond S.A."/>
            <person name="Veldhoen N."/>
            <person name="Kirk H."/>
            <person name="Zhao Y."/>
            <person name="Coope R."/>
            <person name="Pleasance S."/>
            <person name="Moore R."/>
            <person name="Holt R."/>
        </authorList>
    </citation>
    <scope>NUCLEOTIDE SEQUENCE</scope>
    <source>
        <strain evidence="2">Bruno</strain>
        <tissue evidence="2">Liver</tissue>
    </source>
</reference>
<evidence type="ECO:0000256" key="1">
    <source>
        <dbReference type="SAM" id="SignalP"/>
    </source>
</evidence>
<gene>
    <name evidence="2" type="ORF">AB205_0187480</name>
</gene>
<feature type="chain" id="PRO_5013607556" description="Protein ALP1-like" evidence="1">
    <location>
        <begin position="19"/>
        <end position="107"/>
    </location>
</feature>
<organism evidence="2">
    <name type="scientific">Aquarana catesbeiana</name>
    <name type="common">American bullfrog</name>
    <name type="synonym">Rana catesbeiana</name>
    <dbReference type="NCBI Taxonomy" id="8400"/>
    <lineage>
        <taxon>Eukaryota</taxon>
        <taxon>Metazoa</taxon>
        <taxon>Chordata</taxon>
        <taxon>Craniata</taxon>
        <taxon>Vertebrata</taxon>
        <taxon>Euteleostomi</taxon>
        <taxon>Amphibia</taxon>
        <taxon>Batrachia</taxon>
        <taxon>Anura</taxon>
        <taxon>Neobatrachia</taxon>
        <taxon>Ranoidea</taxon>
        <taxon>Ranidae</taxon>
        <taxon>Aquarana</taxon>
    </lineage>
</organism>
<name>A0A2G9RL88_AQUCT</name>
<evidence type="ECO:0000313" key="2">
    <source>
        <dbReference type="EMBL" id="PIO27983.1"/>
    </source>
</evidence>
<dbReference type="OrthoDB" id="8195499at2759"/>
<feature type="signal peptide" evidence="1">
    <location>
        <begin position="1"/>
        <end position="18"/>
    </location>
</feature>
<dbReference type="EMBL" id="KV941264">
    <property type="protein sequence ID" value="PIO27983.1"/>
    <property type="molecule type" value="Genomic_DNA"/>
</dbReference>
<evidence type="ECO:0008006" key="3">
    <source>
        <dbReference type="Google" id="ProtNLM"/>
    </source>
</evidence>
<protein>
    <recommendedName>
        <fullName evidence="3">Protein ALP1-like</fullName>
    </recommendedName>
</protein>